<accession>A0ABD5W384</accession>
<dbReference type="Proteomes" id="UP001596445">
    <property type="component" value="Unassembled WGS sequence"/>
</dbReference>
<keyword evidence="3" id="KW-1185">Reference proteome</keyword>
<sequence>MSDYTGRWSLLGLAGVTSLCCLGLSSAAVTGGAAAVTGGAAASGAGAGLAQVAATAVTLAVVALVVRWRRCSDCPA</sequence>
<organism evidence="2 3">
    <name type="scientific">Halovenus salina</name>
    <dbReference type="NCBI Taxonomy" id="1510225"/>
    <lineage>
        <taxon>Archaea</taxon>
        <taxon>Methanobacteriati</taxon>
        <taxon>Methanobacteriota</taxon>
        <taxon>Stenosarchaea group</taxon>
        <taxon>Halobacteria</taxon>
        <taxon>Halobacteriales</taxon>
        <taxon>Haloarculaceae</taxon>
        <taxon>Halovenus</taxon>
    </lineage>
</organism>
<dbReference type="GeneID" id="76632374"/>
<dbReference type="EMBL" id="JBHSZI010000005">
    <property type="protein sequence ID" value="MFC7060031.1"/>
    <property type="molecule type" value="Genomic_DNA"/>
</dbReference>
<evidence type="ECO:0000313" key="3">
    <source>
        <dbReference type="Proteomes" id="UP001596445"/>
    </source>
</evidence>
<comment type="caution">
    <text evidence="2">The sequence shown here is derived from an EMBL/GenBank/DDBJ whole genome shotgun (WGS) entry which is preliminary data.</text>
</comment>
<dbReference type="AlphaFoldDB" id="A0ABD5W384"/>
<evidence type="ECO:0000256" key="1">
    <source>
        <dbReference type="SAM" id="Phobius"/>
    </source>
</evidence>
<proteinExistence type="predicted"/>
<name>A0ABD5W384_9EURY</name>
<keyword evidence="1" id="KW-1133">Transmembrane helix</keyword>
<reference evidence="2 3" key="1">
    <citation type="journal article" date="2019" name="Int. J. Syst. Evol. Microbiol.">
        <title>The Global Catalogue of Microorganisms (GCM) 10K type strain sequencing project: providing services to taxonomists for standard genome sequencing and annotation.</title>
        <authorList>
            <consortium name="The Broad Institute Genomics Platform"/>
            <consortium name="The Broad Institute Genome Sequencing Center for Infectious Disease"/>
            <person name="Wu L."/>
            <person name="Ma J."/>
        </authorList>
    </citation>
    <scope>NUCLEOTIDE SEQUENCE [LARGE SCALE GENOMIC DNA]</scope>
    <source>
        <strain evidence="2 3">JCM 30072</strain>
    </source>
</reference>
<evidence type="ECO:0000313" key="2">
    <source>
        <dbReference type="EMBL" id="MFC7060031.1"/>
    </source>
</evidence>
<keyword evidence="1" id="KW-0812">Transmembrane</keyword>
<dbReference type="RefSeq" id="WP_267164441.1">
    <property type="nucleotide sequence ID" value="NZ_CP112975.1"/>
</dbReference>
<gene>
    <name evidence="2" type="ORF">ACFQQG_19725</name>
</gene>
<feature type="transmembrane region" description="Helical" evidence="1">
    <location>
        <begin position="44"/>
        <end position="66"/>
    </location>
</feature>
<keyword evidence="1" id="KW-0472">Membrane</keyword>
<protein>
    <submittedName>
        <fullName evidence="2">Uncharacterized protein</fullName>
    </submittedName>
</protein>